<dbReference type="AlphaFoldDB" id="A0A7R9VR66"/>
<dbReference type="EMBL" id="HBEC01035667">
    <property type="protein sequence ID" value="CAD8302400.1"/>
    <property type="molecule type" value="Transcribed_RNA"/>
</dbReference>
<protein>
    <submittedName>
        <fullName evidence="2">Uncharacterized protein</fullName>
    </submittedName>
</protein>
<sequence>MLGNPQIPNRHGRIGRPTSRPYSHDGTVKRAMTGSMRQACSVRHGLLGRERWRACGDATCGMHVSYLHTPWNKTCGMHVSYLHTPWNKKREAATERLKEALLFVLLKLD</sequence>
<reference evidence="2" key="1">
    <citation type="submission" date="2021-01" db="EMBL/GenBank/DDBJ databases">
        <authorList>
            <person name="Corre E."/>
            <person name="Pelletier E."/>
            <person name="Niang G."/>
            <person name="Scheremetjew M."/>
            <person name="Finn R."/>
            <person name="Kale V."/>
            <person name="Holt S."/>
            <person name="Cochrane G."/>
            <person name="Meng A."/>
            <person name="Brown T."/>
            <person name="Cohen L."/>
        </authorList>
    </citation>
    <scope>NUCLEOTIDE SEQUENCE</scope>
    <source>
        <strain evidence="2">CCMP219</strain>
    </source>
</reference>
<evidence type="ECO:0000313" key="2">
    <source>
        <dbReference type="EMBL" id="CAD8302400.1"/>
    </source>
</evidence>
<proteinExistence type="predicted"/>
<gene>
    <name evidence="2" type="ORF">CEUR00632_LOCUS16543</name>
</gene>
<organism evidence="2">
    <name type="scientific">Chlamydomonas euryale</name>
    <dbReference type="NCBI Taxonomy" id="1486919"/>
    <lineage>
        <taxon>Eukaryota</taxon>
        <taxon>Viridiplantae</taxon>
        <taxon>Chlorophyta</taxon>
        <taxon>core chlorophytes</taxon>
        <taxon>Chlorophyceae</taxon>
        <taxon>CS clade</taxon>
        <taxon>Chlamydomonadales</taxon>
        <taxon>Chlamydomonadaceae</taxon>
        <taxon>Chlamydomonas</taxon>
    </lineage>
</organism>
<feature type="region of interest" description="Disordered" evidence="1">
    <location>
        <begin position="1"/>
        <end position="25"/>
    </location>
</feature>
<accession>A0A7R9VR66</accession>
<evidence type="ECO:0000256" key="1">
    <source>
        <dbReference type="SAM" id="MobiDB-lite"/>
    </source>
</evidence>
<name>A0A7R9VR66_9CHLO</name>